<keyword evidence="9" id="KW-1185">Reference proteome</keyword>
<evidence type="ECO:0000313" key="9">
    <source>
        <dbReference type="Proteomes" id="UP000323161"/>
    </source>
</evidence>
<protein>
    <submittedName>
        <fullName evidence="8">Cytochrome c</fullName>
    </submittedName>
</protein>
<keyword evidence="2 6" id="KW-0349">Heme</keyword>
<feature type="domain" description="Cytochrome c" evidence="7">
    <location>
        <begin position="31"/>
        <end position="125"/>
    </location>
</feature>
<keyword evidence="1" id="KW-0813">Transport</keyword>
<dbReference type="InterPro" id="IPR008168">
    <property type="entry name" value="Cyt_C_IC"/>
</dbReference>
<dbReference type="EMBL" id="VTUU01000005">
    <property type="protein sequence ID" value="KAA1173361.1"/>
    <property type="molecule type" value="Genomic_DNA"/>
</dbReference>
<keyword evidence="3 6" id="KW-0479">Metal-binding</keyword>
<dbReference type="PROSITE" id="PS51007">
    <property type="entry name" value="CYTC"/>
    <property type="match status" value="1"/>
</dbReference>
<accession>A0A5B0VGZ0</accession>
<dbReference type="Gene3D" id="1.10.760.10">
    <property type="entry name" value="Cytochrome c-like domain"/>
    <property type="match status" value="1"/>
</dbReference>
<evidence type="ECO:0000256" key="1">
    <source>
        <dbReference type="ARBA" id="ARBA00022448"/>
    </source>
</evidence>
<dbReference type="PRINTS" id="PR00605">
    <property type="entry name" value="CYTCHROMECIC"/>
</dbReference>
<gene>
    <name evidence="8" type="ORF">FWJ25_11900</name>
</gene>
<evidence type="ECO:0000256" key="3">
    <source>
        <dbReference type="ARBA" id="ARBA00022723"/>
    </source>
</evidence>
<evidence type="ECO:0000256" key="6">
    <source>
        <dbReference type="PROSITE-ProRule" id="PRU00433"/>
    </source>
</evidence>
<evidence type="ECO:0000259" key="7">
    <source>
        <dbReference type="PROSITE" id="PS51007"/>
    </source>
</evidence>
<evidence type="ECO:0000256" key="5">
    <source>
        <dbReference type="ARBA" id="ARBA00023004"/>
    </source>
</evidence>
<dbReference type="GO" id="GO:0005506">
    <property type="term" value="F:iron ion binding"/>
    <property type="evidence" value="ECO:0007669"/>
    <property type="project" value="InterPro"/>
</dbReference>
<keyword evidence="4" id="KW-0249">Electron transport</keyword>
<dbReference type="GO" id="GO:0020037">
    <property type="term" value="F:heme binding"/>
    <property type="evidence" value="ECO:0007669"/>
    <property type="project" value="InterPro"/>
</dbReference>
<comment type="caution">
    <text evidence="8">The sequence shown here is derived from an EMBL/GenBank/DDBJ whole genome shotgun (WGS) entry which is preliminary data.</text>
</comment>
<evidence type="ECO:0000256" key="4">
    <source>
        <dbReference type="ARBA" id="ARBA00022982"/>
    </source>
</evidence>
<organism evidence="8 9">
    <name type="scientific">Marinobacter salinexigens</name>
    <dbReference type="NCBI Taxonomy" id="2919747"/>
    <lineage>
        <taxon>Bacteria</taxon>
        <taxon>Pseudomonadati</taxon>
        <taxon>Pseudomonadota</taxon>
        <taxon>Gammaproteobacteria</taxon>
        <taxon>Pseudomonadales</taxon>
        <taxon>Marinobacteraceae</taxon>
        <taxon>Marinobacter</taxon>
    </lineage>
</organism>
<reference evidence="8 9" key="1">
    <citation type="submission" date="2019-08" db="EMBL/GenBank/DDBJ databases">
        <title>Marinobacter ZYF650 sp. nov., a marine bacterium isolated from seawater of the Mariana trench.</title>
        <authorList>
            <person name="Ahmad W."/>
        </authorList>
    </citation>
    <scope>NUCLEOTIDE SEQUENCE [LARGE SCALE GENOMIC DNA]</scope>
    <source>
        <strain evidence="8 9">ZYF650</strain>
    </source>
</reference>
<sequence>MHGATISIGVLAVALISGCGKTVDDRWYTQAQVERGAVVFDDNCASCHGGNAQGAFNWKKTLKDGSYPPPPLNGTGHAWRHHSFDTLMATIKQGGAPLGGKMPAFDGKLSKDDQKAAIAYFQSKWDKRIYEAWSKRSGL</sequence>
<dbReference type="GO" id="GO:0009055">
    <property type="term" value="F:electron transfer activity"/>
    <property type="evidence" value="ECO:0007669"/>
    <property type="project" value="InterPro"/>
</dbReference>
<dbReference type="Pfam" id="PF13442">
    <property type="entry name" value="Cytochrome_CBB3"/>
    <property type="match status" value="1"/>
</dbReference>
<name>A0A5B0VGZ0_9GAMM</name>
<evidence type="ECO:0000256" key="2">
    <source>
        <dbReference type="ARBA" id="ARBA00022617"/>
    </source>
</evidence>
<dbReference type="Proteomes" id="UP000323161">
    <property type="component" value="Unassembled WGS sequence"/>
</dbReference>
<keyword evidence="5 6" id="KW-0408">Iron</keyword>
<dbReference type="InterPro" id="IPR036909">
    <property type="entry name" value="Cyt_c-like_dom_sf"/>
</dbReference>
<dbReference type="SUPFAM" id="SSF46626">
    <property type="entry name" value="Cytochrome c"/>
    <property type="match status" value="1"/>
</dbReference>
<evidence type="ECO:0000313" key="8">
    <source>
        <dbReference type="EMBL" id="KAA1173361.1"/>
    </source>
</evidence>
<dbReference type="InterPro" id="IPR009056">
    <property type="entry name" value="Cyt_c-like_dom"/>
</dbReference>
<dbReference type="AlphaFoldDB" id="A0A5B0VGZ0"/>
<proteinExistence type="predicted"/>